<organism evidence="1 2">
    <name type="scientific">Thermococcus camini</name>
    <dbReference type="NCBI Taxonomy" id="2016373"/>
    <lineage>
        <taxon>Archaea</taxon>
        <taxon>Methanobacteriati</taxon>
        <taxon>Methanobacteriota</taxon>
        <taxon>Thermococci</taxon>
        <taxon>Thermococcales</taxon>
        <taxon>Thermococcaceae</taxon>
        <taxon>Thermococcus</taxon>
    </lineage>
</organism>
<dbReference type="AlphaFoldDB" id="A0A7G2D7K0"/>
<accession>A0A7G2D7K0</accession>
<evidence type="ECO:0000313" key="2">
    <source>
        <dbReference type="Proteomes" id="UP000516304"/>
    </source>
</evidence>
<sequence>MPPIPPPIRETKAWKELSPETAEKAIETVKSALPFLTPGTPIVHRTPHGLHVDVPVMYLSFAVDRLHYNPETGSPLPKGLPGAYSGEIDPAEVRDKAGEILKELRVLGAAEFRAENCWVVPVAWKSFIVLHVRVSADGNEIVPDYGLTEEVHRHGG</sequence>
<reference evidence="1 2" key="1">
    <citation type="submission" date="2020-09" db="EMBL/GenBank/DDBJ databases">
        <authorList>
            <person name="Courtine D."/>
        </authorList>
    </citation>
    <scope>NUCLEOTIDE SEQUENCE [LARGE SCALE GENOMIC DNA]</scope>
    <source>
        <strain evidence="1 2">IRI35c</strain>
    </source>
</reference>
<keyword evidence="2" id="KW-1185">Reference proteome</keyword>
<dbReference type="EMBL" id="LR881183">
    <property type="protein sequence ID" value="CAD5244413.1"/>
    <property type="molecule type" value="Genomic_DNA"/>
</dbReference>
<dbReference type="KEGG" id="tcq:TIRI35C_1259"/>
<protein>
    <submittedName>
        <fullName evidence="1">Uncharacterized protein</fullName>
    </submittedName>
</protein>
<dbReference type="RefSeq" id="WP_188202180.1">
    <property type="nucleotide sequence ID" value="NZ_LR881183.1"/>
</dbReference>
<proteinExistence type="predicted"/>
<evidence type="ECO:0000313" key="1">
    <source>
        <dbReference type="EMBL" id="CAD5244413.1"/>
    </source>
</evidence>
<name>A0A7G2D7K0_9EURY</name>
<gene>
    <name evidence="1" type="ORF">TIRI35C_1259</name>
</gene>
<dbReference type="GeneID" id="58919001"/>
<dbReference type="Proteomes" id="UP000516304">
    <property type="component" value="Chromosome TIRI35C"/>
</dbReference>